<dbReference type="AlphaFoldDB" id="A0A0J1B3V5"/>
<organism evidence="2 3">
    <name type="scientific">Rhodopirellula islandica</name>
    <dbReference type="NCBI Taxonomy" id="595434"/>
    <lineage>
        <taxon>Bacteria</taxon>
        <taxon>Pseudomonadati</taxon>
        <taxon>Planctomycetota</taxon>
        <taxon>Planctomycetia</taxon>
        <taxon>Pirellulales</taxon>
        <taxon>Pirellulaceae</taxon>
        <taxon>Rhodopirellula</taxon>
    </lineage>
</organism>
<proteinExistence type="predicted"/>
<dbReference type="PATRIC" id="fig|595434.4.peg.6133"/>
<gene>
    <name evidence="2" type="ORF">RISK_006449</name>
</gene>
<reference evidence="2" key="1">
    <citation type="submission" date="2015-05" db="EMBL/GenBank/DDBJ databases">
        <title>Permanent draft genome of Rhodopirellula islandicus K833.</title>
        <authorList>
            <person name="Kizina J."/>
            <person name="Richter M."/>
            <person name="Glockner F.O."/>
            <person name="Harder J."/>
        </authorList>
    </citation>
    <scope>NUCLEOTIDE SEQUENCE [LARGE SCALE GENOMIC DNA]</scope>
    <source>
        <strain evidence="2">K833</strain>
    </source>
</reference>
<accession>A0A0J1B3V5</accession>
<comment type="caution">
    <text evidence="2">The sequence shown here is derived from an EMBL/GenBank/DDBJ whole genome shotgun (WGS) entry which is preliminary data.</text>
</comment>
<sequence>MRTKKCVSSPALENTGEFLQPGGGFHKHSLPNRMRSRKAEPRKVLRSK</sequence>
<protein>
    <submittedName>
        <fullName evidence="2">Uncharacterized protein</fullName>
    </submittedName>
</protein>
<feature type="region of interest" description="Disordered" evidence="1">
    <location>
        <begin position="1"/>
        <end position="48"/>
    </location>
</feature>
<dbReference type="EMBL" id="LECT01000054">
    <property type="protein sequence ID" value="KLU01293.1"/>
    <property type="molecule type" value="Genomic_DNA"/>
</dbReference>
<evidence type="ECO:0000256" key="1">
    <source>
        <dbReference type="SAM" id="MobiDB-lite"/>
    </source>
</evidence>
<evidence type="ECO:0000313" key="3">
    <source>
        <dbReference type="Proteomes" id="UP000036367"/>
    </source>
</evidence>
<keyword evidence="3" id="KW-1185">Reference proteome</keyword>
<feature type="compositionally biased region" description="Basic residues" evidence="1">
    <location>
        <begin position="25"/>
        <end position="36"/>
    </location>
</feature>
<name>A0A0J1B3V5_RHOIS</name>
<dbReference type="Proteomes" id="UP000036367">
    <property type="component" value="Unassembled WGS sequence"/>
</dbReference>
<feature type="compositionally biased region" description="Basic and acidic residues" evidence="1">
    <location>
        <begin position="37"/>
        <end position="48"/>
    </location>
</feature>
<evidence type="ECO:0000313" key="2">
    <source>
        <dbReference type="EMBL" id="KLU01293.1"/>
    </source>
</evidence>